<dbReference type="CDD" id="cd08054">
    <property type="entry name" value="gp6"/>
    <property type="match status" value="1"/>
</dbReference>
<dbReference type="RefSeq" id="WP_057083768.1">
    <property type="nucleotide sequence ID" value="NZ_CP104920.1"/>
</dbReference>
<dbReference type="InterPro" id="IPR021146">
    <property type="entry name" value="Phage_gp6-like_head-tail"/>
</dbReference>
<gene>
    <name evidence="1" type="ORF">RUJ08_14935</name>
</gene>
<evidence type="ECO:0000313" key="1">
    <source>
        <dbReference type="EMBL" id="MDV7043421.1"/>
    </source>
</evidence>
<name>A0ABU4EHB3_9GAMM</name>
<protein>
    <submittedName>
        <fullName evidence="1">Head-tail connector protein</fullName>
    </submittedName>
</protein>
<keyword evidence="2" id="KW-1185">Reference proteome</keyword>
<dbReference type="Gene3D" id="1.10.3230.30">
    <property type="entry name" value="Phage gp6-like head-tail connector protein"/>
    <property type="match status" value="1"/>
</dbReference>
<dbReference type="Pfam" id="PF05135">
    <property type="entry name" value="Phage_connect_1"/>
    <property type="match status" value="1"/>
</dbReference>
<dbReference type="NCBIfam" id="TIGR01560">
    <property type="entry name" value="put_DNA_pack"/>
    <property type="match status" value="1"/>
</dbReference>
<proteinExistence type="predicted"/>
<accession>A0ABU4EHB3</accession>
<sequence>MLLTLDQIKRQLRLESDYTDEDELLTLLGNAVQRRTETYVNRNLYSGVDDIPATDPDGLVLSDDIRLAMLLLLTHYYENRSSVSDFEKTEVPQGYSWLVGPYRYIPL</sequence>
<dbReference type="Proteomes" id="UP001187868">
    <property type="component" value="Unassembled WGS sequence"/>
</dbReference>
<reference evidence="1 2" key="1">
    <citation type="submission" date="2023-10" db="EMBL/GenBank/DDBJ databases">
        <title>Clonality and diversity in the soft rot Dickeya solani phytopathogen.</title>
        <authorList>
            <person name="Pedron J."/>
            <person name="Van Gijisegem F."/>
            <person name="Portier P."/>
            <person name="Taghouti G."/>
        </authorList>
    </citation>
    <scope>NUCLEOTIDE SEQUENCE [LARGE SCALE GENOMIC DNA]</scope>
    <source>
        <strain evidence="1 2">FVG2-MFV017-A9</strain>
    </source>
</reference>
<dbReference type="InterPro" id="IPR006450">
    <property type="entry name" value="Phage_HK97_gp6-like"/>
</dbReference>
<evidence type="ECO:0000313" key="2">
    <source>
        <dbReference type="Proteomes" id="UP001187868"/>
    </source>
</evidence>
<dbReference type="EMBL" id="JAWLLM010000016">
    <property type="protein sequence ID" value="MDV7043421.1"/>
    <property type="molecule type" value="Genomic_DNA"/>
</dbReference>
<organism evidence="1 2">
    <name type="scientific">Dickeya solani</name>
    <dbReference type="NCBI Taxonomy" id="1089444"/>
    <lineage>
        <taxon>Bacteria</taxon>
        <taxon>Pseudomonadati</taxon>
        <taxon>Pseudomonadota</taxon>
        <taxon>Gammaproteobacteria</taxon>
        <taxon>Enterobacterales</taxon>
        <taxon>Pectobacteriaceae</taxon>
        <taxon>Dickeya</taxon>
    </lineage>
</organism>
<comment type="caution">
    <text evidence="1">The sequence shown here is derived from an EMBL/GenBank/DDBJ whole genome shotgun (WGS) entry which is preliminary data.</text>
</comment>